<gene>
    <name evidence="1" type="ORF">QFC19_002571</name>
</gene>
<protein>
    <submittedName>
        <fullName evidence="1">Uncharacterized protein</fullName>
    </submittedName>
</protein>
<proteinExistence type="predicted"/>
<name>A0ACC2WAK7_9TREE</name>
<dbReference type="Proteomes" id="UP001241377">
    <property type="component" value="Unassembled WGS sequence"/>
</dbReference>
<evidence type="ECO:0000313" key="2">
    <source>
        <dbReference type="Proteomes" id="UP001241377"/>
    </source>
</evidence>
<organism evidence="1 2">
    <name type="scientific">Naganishia cerealis</name>
    <dbReference type="NCBI Taxonomy" id="610337"/>
    <lineage>
        <taxon>Eukaryota</taxon>
        <taxon>Fungi</taxon>
        <taxon>Dikarya</taxon>
        <taxon>Basidiomycota</taxon>
        <taxon>Agaricomycotina</taxon>
        <taxon>Tremellomycetes</taxon>
        <taxon>Filobasidiales</taxon>
        <taxon>Filobasidiaceae</taxon>
        <taxon>Naganishia</taxon>
    </lineage>
</organism>
<dbReference type="EMBL" id="JASBWR010000022">
    <property type="protein sequence ID" value="KAJ9108106.1"/>
    <property type="molecule type" value="Genomic_DNA"/>
</dbReference>
<reference evidence="1" key="1">
    <citation type="submission" date="2023-04" db="EMBL/GenBank/DDBJ databases">
        <title>Draft Genome sequencing of Naganishia species isolated from polar environments using Oxford Nanopore Technology.</title>
        <authorList>
            <person name="Leo P."/>
            <person name="Venkateswaran K."/>
        </authorList>
    </citation>
    <scope>NUCLEOTIDE SEQUENCE</scope>
    <source>
        <strain evidence="1">MNA-CCFEE 5261</strain>
    </source>
</reference>
<accession>A0ACC2WAK7</accession>
<keyword evidence="2" id="KW-1185">Reference proteome</keyword>
<evidence type="ECO:0000313" key="1">
    <source>
        <dbReference type="EMBL" id="KAJ9108106.1"/>
    </source>
</evidence>
<comment type="caution">
    <text evidence="1">The sequence shown here is derived from an EMBL/GenBank/DDBJ whole genome shotgun (WGS) entry which is preliminary data.</text>
</comment>
<sequence length="970" mass="110239">MAAIQSASRQTLARSYGIGLRARTSSRGLIPKTPPLKTFSVQSNDSFCRTLLGVSSSRGPLKYLPACTASGRRLRSTNAAIVEQEQETENEIEQDLYGEERITAGAQGQAEGVQQEACILIASELLPGGSSTQQASESPAVQNAKKIIEDLFRQGATRRPHVSVHDLETVFAALMEESLAFLQPNRQRSCNEMTTSKPAASDAAMQVALSLLDTLQHFRLQRSSAIYDLLIRQCMLHGYPDRAAMVYVGLIEEWILEGRLAEGGDLEEFAEGGLPADQIVANMNAVREQRTESPDADQMAPTTDAPLAADTSERRTQRRAASIASRMNGWFEGIRSWRLPGETIAPLDRVRLWHPKKLALKEKMKNFPMPMPMSPPRTIPTPTLNLLTVILDGLDFERELVQHESWGKREYLAKRPVEFERCARALAYLANTILSRTLPITALARLMKAFRSLPSSPPVYPENLNDDGMKTLDKEVYSAHIQCQQALYSLIMAPPALRWREASRGSLYRLQPMDIIAANSLLAWGLQVLHKPFFIDKLFSYFKESFGLNQLTEATRNILLRFGRRARDRQNREKRLSETDIQGKDRLNMPPNVPIEQWKAYFKRHLVQPATQEESSAVQLLAAVEAVDPFAYDSPPYIRNEADLHRLTAYIEHLTKTSQWEKLSKFIYTLVPFLDTASYPELPADSNSPGIMQELKRRKRLARDALLLPPRIYVLILSALQQAGRTGLAERIFQIAQRSSQISIQTADRFAKRLPVSTQTSALSTLRNPPWFLPEHAYTSMIIMYNDEQRKGNTDRNRAGQATGSSLRPKRVIKGWAMDAGVNRDADYAAVARTMSHRIYVQALDAAYQTRPDHEYARNTPEWTHSVYSDYLEPPVLDDKLFHAYSLSLFRDRPRTEEDLKRIGDRKLDDVLKDLEDVMRQMEAWQVRFPWVVKQKYEWLKGERQRRAQRQKERRGKTQVEKRVKAHVDG</sequence>